<dbReference type="GO" id="GO:0016747">
    <property type="term" value="F:acyltransferase activity, transferring groups other than amino-acyl groups"/>
    <property type="evidence" value="ECO:0007669"/>
    <property type="project" value="InterPro"/>
</dbReference>
<protein>
    <submittedName>
        <fullName evidence="4">Acetyltransferase</fullName>
    </submittedName>
</protein>
<name>A0A0R2NKW5_9LACO</name>
<gene>
    <name evidence="4" type="ORF">IV88_GL000372</name>
</gene>
<evidence type="ECO:0000313" key="5">
    <source>
        <dbReference type="Proteomes" id="UP000051249"/>
    </source>
</evidence>
<dbReference type="RefSeq" id="WP_057799304.1">
    <property type="nucleotide sequence ID" value="NZ_BJZZ01000013.1"/>
</dbReference>
<dbReference type="PATRIC" id="fig|480391.4.peg.376"/>
<dbReference type="AlphaFoldDB" id="A0A0R2NKW5"/>
<evidence type="ECO:0000313" key="4">
    <source>
        <dbReference type="EMBL" id="KRO25243.1"/>
    </source>
</evidence>
<dbReference type="PRINTS" id="PR01754">
    <property type="entry name" value="SACTRNSFRASE"/>
</dbReference>
<dbReference type="InterPro" id="IPR000182">
    <property type="entry name" value="GNAT_dom"/>
</dbReference>
<dbReference type="CDD" id="cd04301">
    <property type="entry name" value="NAT_SF"/>
    <property type="match status" value="1"/>
</dbReference>
<evidence type="ECO:0000256" key="2">
    <source>
        <dbReference type="ARBA" id="ARBA00023315"/>
    </source>
</evidence>
<dbReference type="PANTHER" id="PTHR42919">
    <property type="entry name" value="N-ALPHA-ACETYLTRANSFERASE"/>
    <property type="match status" value="1"/>
</dbReference>
<dbReference type="PROSITE" id="PS51186">
    <property type="entry name" value="GNAT"/>
    <property type="match status" value="1"/>
</dbReference>
<organism evidence="4 5">
    <name type="scientific">Pediococcus argentinicus</name>
    <dbReference type="NCBI Taxonomy" id="480391"/>
    <lineage>
        <taxon>Bacteria</taxon>
        <taxon>Bacillati</taxon>
        <taxon>Bacillota</taxon>
        <taxon>Bacilli</taxon>
        <taxon>Lactobacillales</taxon>
        <taxon>Lactobacillaceae</taxon>
        <taxon>Pediococcus</taxon>
    </lineage>
</organism>
<evidence type="ECO:0000259" key="3">
    <source>
        <dbReference type="PROSITE" id="PS51186"/>
    </source>
</evidence>
<dbReference type="PANTHER" id="PTHR42919:SF8">
    <property type="entry name" value="N-ALPHA-ACETYLTRANSFERASE 50"/>
    <property type="match status" value="1"/>
</dbReference>
<accession>A0A0R2NKW5</accession>
<comment type="caution">
    <text evidence="4">The sequence shown here is derived from an EMBL/GenBank/DDBJ whole genome shotgun (WGS) entry which is preliminary data.</text>
</comment>
<dbReference type="InterPro" id="IPR008125">
    <property type="entry name" value="Streptothricin_AcTrfase"/>
</dbReference>
<reference evidence="4 5" key="1">
    <citation type="journal article" date="2015" name="Genome Announc.">
        <title>Expanding the biotechnology potential of lactobacilli through comparative genomics of 213 strains and associated genera.</title>
        <authorList>
            <person name="Sun Z."/>
            <person name="Harris H.M."/>
            <person name="McCann A."/>
            <person name="Guo C."/>
            <person name="Argimon S."/>
            <person name="Zhang W."/>
            <person name="Yang X."/>
            <person name="Jeffery I.B."/>
            <person name="Cooney J.C."/>
            <person name="Kagawa T.F."/>
            <person name="Liu W."/>
            <person name="Song Y."/>
            <person name="Salvetti E."/>
            <person name="Wrobel A."/>
            <person name="Rasinkangas P."/>
            <person name="Parkhill J."/>
            <person name="Rea M.C."/>
            <person name="O'Sullivan O."/>
            <person name="Ritari J."/>
            <person name="Douillard F.P."/>
            <person name="Paul Ross R."/>
            <person name="Yang R."/>
            <person name="Briner A.E."/>
            <person name="Felis G.E."/>
            <person name="de Vos W.M."/>
            <person name="Barrangou R."/>
            <person name="Klaenhammer T.R."/>
            <person name="Caufield P.W."/>
            <person name="Cui Y."/>
            <person name="Zhang H."/>
            <person name="O'Toole P.W."/>
        </authorList>
    </citation>
    <scope>NUCLEOTIDE SEQUENCE [LARGE SCALE GENOMIC DNA]</scope>
    <source>
        <strain evidence="4 5">DSM 23026</strain>
    </source>
</reference>
<dbReference type="Pfam" id="PF00583">
    <property type="entry name" value="Acetyltransf_1"/>
    <property type="match status" value="1"/>
</dbReference>
<keyword evidence="5" id="KW-1185">Reference proteome</keyword>
<proteinExistence type="predicted"/>
<keyword evidence="1 4" id="KW-0808">Transferase</keyword>
<evidence type="ECO:0000256" key="1">
    <source>
        <dbReference type="ARBA" id="ARBA00022679"/>
    </source>
</evidence>
<dbReference type="InterPro" id="IPR051556">
    <property type="entry name" value="N-term/lysine_N-AcTrnsfr"/>
</dbReference>
<feature type="domain" description="N-acetyltransferase" evidence="3">
    <location>
        <begin position="26"/>
        <end position="171"/>
    </location>
</feature>
<dbReference type="EMBL" id="JQCQ01000014">
    <property type="protein sequence ID" value="KRO25243.1"/>
    <property type="molecule type" value="Genomic_DNA"/>
</dbReference>
<dbReference type="OrthoDB" id="9800193at2"/>
<dbReference type="SUPFAM" id="SSF55729">
    <property type="entry name" value="Acyl-CoA N-acyltransferases (Nat)"/>
    <property type="match status" value="1"/>
</dbReference>
<sequence>MNLKLIDNEADLQLKNYDFNLFGRLVVTRTNDQWKYSEVLFDKVQTMKFPDENYKLSEVNQNGFAVGAFENDKCIGLAIFANNWNHYIYLDDLKVNPEYRKQGIASQLLEFAKKISKEQGYQGMYTIGQDNNLAACKFYLKNNFEIGGLNTRDYDFTKQLGKFDVYFYRKY</sequence>
<keyword evidence="2" id="KW-0012">Acyltransferase</keyword>
<dbReference type="Gene3D" id="3.40.630.30">
    <property type="match status" value="1"/>
</dbReference>
<dbReference type="InterPro" id="IPR016181">
    <property type="entry name" value="Acyl_CoA_acyltransferase"/>
</dbReference>
<dbReference type="Proteomes" id="UP000051249">
    <property type="component" value="Unassembled WGS sequence"/>
</dbReference>